<reference evidence="2 3" key="1">
    <citation type="submission" date="2024-02" db="EMBL/GenBank/DDBJ databases">
        <title>Chromosome-scale genome assembly of the rough periwinkle Littorina saxatilis.</title>
        <authorList>
            <person name="De Jode A."/>
            <person name="Faria R."/>
            <person name="Formenti G."/>
            <person name="Sims Y."/>
            <person name="Smith T.P."/>
            <person name="Tracey A."/>
            <person name="Wood J.M.D."/>
            <person name="Zagrodzka Z.B."/>
            <person name="Johannesson K."/>
            <person name="Butlin R.K."/>
            <person name="Leder E.H."/>
        </authorList>
    </citation>
    <scope>NUCLEOTIDE SEQUENCE [LARGE SCALE GENOMIC DNA]</scope>
    <source>
        <strain evidence="2">Snail1</strain>
        <tissue evidence="2">Muscle</tissue>
    </source>
</reference>
<name>A0AAN9BWF0_9CAEN</name>
<comment type="caution">
    <text evidence="2">The sequence shown here is derived from an EMBL/GenBank/DDBJ whole genome shotgun (WGS) entry which is preliminary data.</text>
</comment>
<dbReference type="AlphaFoldDB" id="A0AAN9BWF0"/>
<protein>
    <submittedName>
        <fullName evidence="2">Uncharacterized protein</fullName>
    </submittedName>
</protein>
<organism evidence="2 3">
    <name type="scientific">Littorina saxatilis</name>
    <dbReference type="NCBI Taxonomy" id="31220"/>
    <lineage>
        <taxon>Eukaryota</taxon>
        <taxon>Metazoa</taxon>
        <taxon>Spiralia</taxon>
        <taxon>Lophotrochozoa</taxon>
        <taxon>Mollusca</taxon>
        <taxon>Gastropoda</taxon>
        <taxon>Caenogastropoda</taxon>
        <taxon>Littorinimorpha</taxon>
        <taxon>Littorinoidea</taxon>
        <taxon>Littorinidae</taxon>
        <taxon>Littorina</taxon>
    </lineage>
</organism>
<evidence type="ECO:0000313" key="3">
    <source>
        <dbReference type="Proteomes" id="UP001374579"/>
    </source>
</evidence>
<sequence>MGQPLPPDHPNPSPFLLQHHPHPAVLLPSTSAQCGLPGPPSTDRTGSTHPGGRDTGRTVPGAPAARGAGLQHAPTPPTPTILPPEPSHISRAESLQHRHAREALVLEK</sequence>
<gene>
    <name evidence="2" type="ORF">V1264_014729</name>
</gene>
<proteinExistence type="predicted"/>
<feature type="region of interest" description="Disordered" evidence="1">
    <location>
        <begin position="1"/>
        <end position="87"/>
    </location>
</feature>
<feature type="compositionally biased region" description="Pro residues" evidence="1">
    <location>
        <begin position="1"/>
        <end position="13"/>
    </location>
</feature>
<accession>A0AAN9BWF0</accession>
<dbReference type="Proteomes" id="UP001374579">
    <property type="component" value="Unassembled WGS sequence"/>
</dbReference>
<evidence type="ECO:0000256" key="1">
    <source>
        <dbReference type="SAM" id="MobiDB-lite"/>
    </source>
</evidence>
<feature type="compositionally biased region" description="Pro residues" evidence="1">
    <location>
        <begin position="74"/>
        <end position="86"/>
    </location>
</feature>
<keyword evidence="3" id="KW-1185">Reference proteome</keyword>
<dbReference type="EMBL" id="JBAMIC010000003">
    <property type="protein sequence ID" value="KAK7110935.1"/>
    <property type="molecule type" value="Genomic_DNA"/>
</dbReference>
<evidence type="ECO:0000313" key="2">
    <source>
        <dbReference type="EMBL" id="KAK7110935.1"/>
    </source>
</evidence>